<evidence type="ECO:0000256" key="2">
    <source>
        <dbReference type="SAM" id="MobiDB-lite"/>
    </source>
</evidence>
<feature type="compositionally biased region" description="Polar residues" evidence="2">
    <location>
        <begin position="458"/>
        <end position="472"/>
    </location>
</feature>
<feature type="compositionally biased region" description="Acidic residues" evidence="2">
    <location>
        <begin position="259"/>
        <end position="277"/>
    </location>
</feature>
<organism evidence="3">
    <name type="scientific">Tetraselmis sp. GSL018</name>
    <dbReference type="NCBI Taxonomy" id="582737"/>
    <lineage>
        <taxon>Eukaryota</taxon>
        <taxon>Viridiplantae</taxon>
        <taxon>Chlorophyta</taxon>
        <taxon>core chlorophytes</taxon>
        <taxon>Chlorodendrophyceae</taxon>
        <taxon>Chlorodendrales</taxon>
        <taxon>Chlorodendraceae</taxon>
        <taxon>Tetraselmis</taxon>
    </lineage>
</organism>
<dbReference type="InterPro" id="IPR007307">
    <property type="entry name" value="Ltv1"/>
</dbReference>
<protein>
    <submittedName>
        <fullName evidence="3">Protein LTV1</fullName>
    </submittedName>
</protein>
<feature type="compositionally biased region" description="Basic and acidic residues" evidence="2">
    <location>
        <begin position="485"/>
        <end position="506"/>
    </location>
</feature>
<name>A0A061S9X5_9CHLO</name>
<evidence type="ECO:0000313" key="3">
    <source>
        <dbReference type="EMBL" id="JAC81048.1"/>
    </source>
</evidence>
<dbReference type="EMBL" id="GBEZ01004147">
    <property type="protein sequence ID" value="JAC81048.1"/>
    <property type="molecule type" value="Transcribed_RNA"/>
</dbReference>
<dbReference type="GO" id="GO:0042274">
    <property type="term" value="P:ribosomal small subunit biogenesis"/>
    <property type="evidence" value="ECO:0007669"/>
    <property type="project" value="InterPro"/>
</dbReference>
<dbReference type="Pfam" id="PF04180">
    <property type="entry name" value="LTV"/>
    <property type="match status" value="2"/>
</dbReference>
<feature type="compositionally biased region" description="Basic and acidic residues" evidence="2">
    <location>
        <begin position="515"/>
        <end position="530"/>
    </location>
</feature>
<dbReference type="PANTHER" id="PTHR21531:SF0">
    <property type="entry name" value="PROTEIN LTV1 HOMOLOG"/>
    <property type="match status" value="1"/>
</dbReference>
<dbReference type="AlphaFoldDB" id="A0A061S9X5"/>
<dbReference type="GO" id="GO:0005634">
    <property type="term" value="C:nucleus"/>
    <property type="evidence" value="ECO:0007669"/>
    <property type="project" value="TreeGrafter"/>
</dbReference>
<feature type="region of interest" description="Disordered" evidence="2">
    <location>
        <begin position="244"/>
        <end position="288"/>
    </location>
</feature>
<dbReference type="GO" id="GO:0030688">
    <property type="term" value="C:preribosome, small subunit precursor"/>
    <property type="evidence" value="ECO:0007669"/>
    <property type="project" value="TreeGrafter"/>
</dbReference>
<dbReference type="GO" id="GO:0000056">
    <property type="term" value="P:ribosomal small subunit export from nucleus"/>
    <property type="evidence" value="ECO:0007669"/>
    <property type="project" value="TreeGrafter"/>
</dbReference>
<dbReference type="PANTHER" id="PTHR21531">
    <property type="entry name" value="LOW-TEMPERATURE VIABILITY PROTEIN LTV1-RELATED"/>
    <property type="match status" value="1"/>
</dbReference>
<accession>A0A061S9X5</accession>
<comment type="similarity">
    <text evidence="1">Belongs to the LTV1 family.</text>
</comment>
<feature type="region of interest" description="Disordered" evidence="2">
    <location>
        <begin position="454"/>
        <end position="539"/>
    </location>
</feature>
<reference evidence="3" key="1">
    <citation type="submission" date="2014-05" db="EMBL/GenBank/DDBJ databases">
        <title>The transcriptome of the halophilic microalga Tetraselmis sp. GSL018 isolated from the Great Salt Lake, Utah.</title>
        <authorList>
            <person name="Jinkerson R.E."/>
            <person name="D'Adamo S."/>
            <person name="Posewitz M.C."/>
        </authorList>
    </citation>
    <scope>NUCLEOTIDE SEQUENCE</scope>
    <source>
        <strain evidence="3">GSL018</strain>
    </source>
</reference>
<dbReference type="GO" id="GO:0005829">
    <property type="term" value="C:cytosol"/>
    <property type="evidence" value="ECO:0007669"/>
    <property type="project" value="TreeGrafter"/>
</dbReference>
<gene>
    <name evidence="3" type="primary">LTV1</name>
    <name evidence="3" type="ORF">TSPGSL018_8817</name>
</gene>
<evidence type="ECO:0000256" key="1">
    <source>
        <dbReference type="ARBA" id="ARBA00009078"/>
    </source>
</evidence>
<sequence length="539" mass="59290">MGKKKSFIDKKHATTYSLVYRSQEDVQADPSVSERTFVPAENRWTVSEEAPGYGHEAAEQYPSSHPLAWLHEQAENRVSDDARRREIVSLGLPDDGYDYLKHLRVVGGKSTASLERQEEAEIPVKASTSKVKGLSFEEQLISGPSVFVPATKDLRAPVHDVKTVDASKWTVHSKAEDDDGAELVASGITAISREVKKEPKEGHEEIDEVAAALSALEMVEDEGAFDADALDDDFILQATHHEATAGGEDEAADGGAVESESEDGSGGDDDEEEEEEEGIRGYPGFRGDGVSLASSYWRKERTDRKELLAAIDERFERLAFQYDEDQIGDLDEEGDDIAGVSDINQFGGILDEFIEEHRTLMPGSSGDPEKDEEVEARELTKRLVSAYDEEGEPPAGSVETMVVEEPPVEKWDCESILSLRSNLDNHPRCISEPRRGGRLFPAGREKIELSAKTGLPINRQSGGATAMSSDGSSGDAVSIATSSVRRKDESREEKKARKAAVKEAQRQARARKKDLKQMFKDQESKMKGIQETRPTVPLP</sequence>
<proteinExistence type="inferred from homology"/>